<comment type="catalytic activity">
    <reaction evidence="12">
        <text>NADPH + 2 O2 = 2 superoxide + NADP(+) + H(+)</text>
        <dbReference type="Rhea" id="RHEA:63180"/>
        <dbReference type="ChEBI" id="CHEBI:15378"/>
        <dbReference type="ChEBI" id="CHEBI:15379"/>
        <dbReference type="ChEBI" id="CHEBI:18421"/>
        <dbReference type="ChEBI" id="CHEBI:57783"/>
        <dbReference type="ChEBI" id="CHEBI:58349"/>
    </reaction>
</comment>
<dbReference type="GO" id="GO:0042554">
    <property type="term" value="P:superoxide anion generation"/>
    <property type="evidence" value="ECO:0007669"/>
    <property type="project" value="TreeGrafter"/>
</dbReference>
<comment type="caution">
    <text evidence="15">The sequence shown here is derived from an EMBL/GenBank/DDBJ whole genome shotgun (WGS) entry which is preliminary data.</text>
</comment>
<keyword evidence="2" id="KW-0349">Heme</keyword>
<dbReference type="Pfam" id="PF08022">
    <property type="entry name" value="FAD_binding_8"/>
    <property type="match status" value="1"/>
</dbReference>
<keyword evidence="3" id="KW-0285">Flavoprotein</keyword>
<dbReference type="InterPro" id="IPR013112">
    <property type="entry name" value="FAD-bd_8"/>
</dbReference>
<evidence type="ECO:0000256" key="3">
    <source>
        <dbReference type="ARBA" id="ARBA00022630"/>
    </source>
</evidence>
<organism evidence="15 16">
    <name type="scientific">Aldrovandia affinis</name>
    <dbReference type="NCBI Taxonomy" id="143900"/>
    <lineage>
        <taxon>Eukaryota</taxon>
        <taxon>Metazoa</taxon>
        <taxon>Chordata</taxon>
        <taxon>Craniata</taxon>
        <taxon>Vertebrata</taxon>
        <taxon>Euteleostomi</taxon>
        <taxon>Actinopterygii</taxon>
        <taxon>Neopterygii</taxon>
        <taxon>Teleostei</taxon>
        <taxon>Notacanthiformes</taxon>
        <taxon>Halosauridae</taxon>
        <taxon>Aldrovandia</taxon>
    </lineage>
</organism>
<protein>
    <recommendedName>
        <fullName evidence="14">FAD-binding FR-type domain-containing protein</fullName>
    </recommendedName>
</protein>
<dbReference type="Gene3D" id="2.40.30.10">
    <property type="entry name" value="Translation factors"/>
    <property type="match status" value="1"/>
</dbReference>
<dbReference type="FunFam" id="2.40.30.10:FF:000059">
    <property type="entry name" value="dual oxidase isoform X1"/>
    <property type="match status" value="1"/>
</dbReference>
<dbReference type="EMBL" id="JAINUG010000068">
    <property type="protein sequence ID" value="KAJ8401755.1"/>
    <property type="molecule type" value="Genomic_DNA"/>
</dbReference>
<dbReference type="InterPro" id="IPR017938">
    <property type="entry name" value="Riboflavin_synthase-like_b-brl"/>
</dbReference>
<evidence type="ECO:0000256" key="2">
    <source>
        <dbReference type="ARBA" id="ARBA00022617"/>
    </source>
</evidence>
<evidence type="ECO:0000256" key="12">
    <source>
        <dbReference type="ARBA" id="ARBA00049908"/>
    </source>
</evidence>
<keyword evidence="16" id="KW-1185">Reference proteome</keyword>
<dbReference type="CDD" id="cd06186">
    <property type="entry name" value="NOX_Duox_like_FAD_NADP"/>
    <property type="match status" value="1"/>
</dbReference>
<feature type="domain" description="FAD-binding FR-type" evidence="14">
    <location>
        <begin position="208"/>
        <end position="312"/>
    </location>
</feature>
<feature type="transmembrane region" description="Helical" evidence="13">
    <location>
        <begin position="102"/>
        <end position="125"/>
    </location>
</feature>
<evidence type="ECO:0000256" key="1">
    <source>
        <dbReference type="ARBA" id="ARBA00004141"/>
    </source>
</evidence>
<dbReference type="Pfam" id="PF01794">
    <property type="entry name" value="Ferric_reduct"/>
    <property type="match status" value="1"/>
</dbReference>
<dbReference type="InterPro" id="IPR013130">
    <property type="entry name" value="Fe3_Rdtase_TM_dom"/>
</dbReference>
<dbReference type="SFLD" id="SFLDG01169">
    <property type="entry name" value="NADPH_oxidase_subgroup_(NOX)"/>
    <property type="match status" value="1"/>
</dbReference>
<evidence type="ECO:0000256" key="13">
    <source>
        <dbReference type="SAM" id="Phobius"/>
    </source>
</evidence>
<keyword evidence="4 13" id="KW-0812">Transmembrane</keyword>
<dbReference type="InterPro" id="IPR013121">
    <property type="entry name" value="Fe_red_NAD-bd_6"/>
</dbReference>
<keyword evidence="9" id="KW-0560">Oxidoreductase</keyword>
<keyword evidence="11 13" id="KW-0472">Membrane</keyword>
<dbReference type="SFLD" id="SFLDG01168">
    <property type="entry name" value="Ferric_reductase_subgroup_(FRE"/>
    <property type="match status" value="1"/>
</dbReference>
<dbReference type="PROSITE" id="PS51384">
    <property type="entry name" value="FAD_FR"/>
    <property type="match status" value="1"/>
</dbReference>
<keyword evidence="6" id="KW-0274">FAD</keyword>
<feature type="transmembrane region" description="Helical" evidence="13">
    <location>
        <begin position="137"/>
        <end position="157"/>
    </location>
</feature>
<dbReference type="InterPro" id="IPR000778">
    <property type="entry name" value="Cyt_b245_heavy_chain"/>
</dbReference>
<dbReference type="PANTHER" id="PTHR11972:SF203">
    <property type="entry name" value="NADPH OXIDASE 1"/>
    <property type="match status" value="1"/>
</dbReference>
<sequence>MLILLPVCRNLLSLIRGSVMCCGRSVRKQLDKNLTFHKLVAYMICLMTAVHTIAHLFNAEWYNNSRQGRYDTLSTVLSSLEDTGNGTYLNPVRSNSTTPTHLVFTTIAGLTGVVITLALIVIVTSSMEVIRRSYFEIFWYTHHLFIIFFAGLVFHGAGRIVRGQDRPLDWGKIPECPIPRFEGGCPQTWLYVIGPMVLYLCERVLRFIRYRQAVRYKKIVIRPSEVLELQLMKEGFKMEVGQYVFLNCPAISRLEWHPFTMTSAPEEDFFSVHIRSAGDWTRNLINVLERLPEGAQGPKMAVDGPYGTASEDVFDYEVSILVGCGIGVTPFASILKSVWYKFKESNPKLQTRKIYFYWLCRETHAFEWFADLLQGLEKEMEERGMANFLTFKLCLTGWDQSHVNHIILNFDKDTDIVTGLKQKTHYGRPDWDKEFEQIRKENPTSVVGTFVCGPQQLAKTLEKKCAKFSDLDPRKTKFYFNKENF</sequence>
<dbReference type="SFLD" id="SFLDS00052">
    <property type="entry name" value="Ferric_Reductase_Domain"/>
    <property type="match status" value="1"/>
</dbReference>
<evidence type="ECO:0000256" key="10">
    <source>
        <dbReference type="ARBA" id="ARBA00023004"/>
    </source>
</evidence>
<evidence type="ECO:0000256" key="7">
    <source>
        <dbReference type="ARBA" id="ARBA00022857"/>
    </source>
</evidence>
<evidence type="ECO:0000259" key="14">
    <source>
        <dbReference type="PROSITE" id="PS51384"/>
    </source>
</evidence>
<evidence type="ECO:0000256" key="4">
    <source>
        <dbReference type="ARBA" id="ARBA00022692"/>
    </source>
</evidence>
<dbReference type="GO" id="GO:0009653">
    <property type="term" value="P:anatomical structure morphogenesis"/>
    <property type="evidence" value="ECO:0007669"/>
    <property type="project" value="UniProtKB-ARBA"/>
</dbReference>
<feature type="transmembrane region" description="Helical" evidence="13">
    <location>
        <begin position="39"/>
        <end position="57"/>
    </location>
</feature>
<evidence type="ECO:0000256" key="11">
    <source>
        <dbReference type="ARBA" id="ARBA00023136"/>
    </source>
</evidence>
<dbReference type="GO" id="GO:0043020">
    <property type="term" value="C:NADPH oxidase complex"/>
    <property type="evidence" value="ECO:0007669"/>
    <property type="project" value="TreeGrafter"/>
</dbReference>
<dbReference type="PRINTS" id="PR00466">
    <property type="entry name" value="GP91PHOX"/>
</dbReference>
<proteinExistence type="predicted"/>
<dbReference type="InterPro" id="IPR017927">
    <property type="entry name" value="FAD-bd_FR_type"/>
</dbReference>
<dbReference type="InterPro" id="IPR050369">
    <property type="entry name" value="RBOH/FRE"/>
</dbReference>
<gene>
    <name evidence="15" type="ORF">AAFF_G00377260</name>
</gene>
<dbReference type="Pfam" id="PF08030">
    <property type="entry name" value="NAD_binding_6"/>
    <property type="match status" value="1"/>
</dbReference>
<dbReference type="InterPro" id="IPR039261">
    <property type="entry name" value="FNR_nucleotide-bd"/>
</dbReference>
<dbReference type="AlphaFoldDB" id="A0AAD7SFZ5"/>
<keyword evidence="5" id="KW-0479">Metal-binding</keyword>
<dbReference type="Gene3D" id="3.40.50.80">
    <property type="entry name" value="Nucleotide-binding domain of ferredoxin-NADP reductase (FNR) module"/>
    <property type="match status" value="1"/>
</dbReference>
<keyword evidence="10" id="KW-0408">Iron</keyword>
<reference evidence="15" key="1">
    <citation type="journal article" date="2023" name="Science">
        <title>Genome structures resolve the early diversification of teleost fishes.</title>
        <authorList>
            <person name="Parey E."/>
            <person name="Louis A."/>
            <person name="Montfort J."/>
            <person name="Bouchez O."/>
            <person name="Roques C."/>
            <person name="Iampietro C."/>
            <person name="Lluch J."/>
            <person name="Castinel A."/>
            <person name="Donnadieu C."/>
            <person name="Desvignes T."/>
            <person name="Floi Bucao C."/>
            <person name="Jouanno E."/>
            <person name="Wen M."/>
            <person name="Mejri S."/>
            <person name="Dirks R."/>
            <person name="Jansen H."/>
            <person name="Henkel C."/>
            <person name="Chen W.J."/>
            <person name="Zahm M."/>
            <person name="Cabau C."/>
            <person name="Klopp C."/>
            <person name="Thompson A.W."/>
            <person name="Robinson-Rechavi M."/>
            <person name="Braasch I."/>
            <person name="Lecointre G."/>
            <person name="Bobe J."/>
            <person name="Postlethwait J.H."/>
            <person name="Berthelot C."/>
            <person name="Roest Crollius H."/>
            <person name="Guiguen Y."/>
        </authorList>
    </citation>
    <scope>NUCLEOTIDE SEQUENCE</scope>
    <source>
        <strain evidence="15">NC1722</strain>
    </source>
</reference>
<dbReference type="FunFam" id="3.40.50.80:FF:000004">
    <property type="entry name" value="NADPH oxidase isoform 2"/>
    <property type="match status" value="1"/>
</dbReference>
<evidence type="ECO:0000256" key="9">
    <source>
        <dbReference type="ARBA" id="ARBA00023002"/>
    </source>
</evidence>
<evidence type="ECO:0000256" key="8">
    <source>
        <dbReference type="ARBA" id="ARBA00022989"/>
    </source>
</evidence>
<keyword evidence="8 13" id="KW-1133">Transmembrane helix</keyword>
<evidence type="ECO:0000256" key="5">
    <source>
        <dbReference type="ARBA" id="ARBA00022723"/>
    </source>
</evidence>
<dbReference type="GO" id="GO:0042742">
    <property type="term" value="P:defense response to bacterium"/>
    <property type="evidence" value="ECO:0007669"/>
    <property type="project" value="UniProtKB-ARBA"/>
</dbReference>
<dbReference type="GO" id="GO:0046872">
    <property type="term" value="F:metal ion binding"/>
    <property type="evidence" value="ECO:0007669"/>
    <property type="project" value="UniProtKB-KW"/>
</dbReference>
<evidence type="ECO:0000313" key="15">
    <source>
        <dbReference type="EMBL" id="KAJ8401755.1"/>
    </source>
</evidence>
<name>A0AAD7SFZ5_9TELE</name>
<dbReference type="PANTHER" id="PTHR11972">
    <property type="entry name" value="NADPH OXIDASE"/>
    <property type="match status" value="1"/>
</dbReference>
<dbReference type="Proteomes" id="UP001221898">
    <property type="component" value="Unassembled WGS sequence"/>
</dbReference>
<evidence type="ECO:0000256" key="6">
    <source>
        <dbReference type="ARBA" id="ARBA00022827"/>
    </source>
</evidence>
<dbReference type="GO" id="GO:0016175">
    <property type="term" value="F:superoxide-generating NAD(P)H oxidase activity"/>
    <property type="evidence" value="ECO:0007669"/>
    <property type="project" value="UniProtKB-ARBA"/>
</dbReference>
<evidence type="ECO:0000313" key="16">
    <source>
        <dbReference type="Proteomes" id="UP001221898"/>
    </source>
</evidence>
<accession>A0AAD7SFZ5</accession>
<dbReference type="SUPFAM" id="SSF52343">
    <property type="entry name" value="Ferredoxin reductase-like, C-terminal NADP-linked domain"/>
    <property type="match status" value="1"/>
</dbReference>
<keyword evidence="7" id="KW-0521">NADP</keyword>
<dbReference type="SUPFAM" id="SSF63380">
    <property type="entry name" value="Riboflavin synthase domain-like"/>
    <property type="match status" value="1"/>
</dbReference>
<comment type="subcellular location">
    <subcellularLocation>
        <location evidence="1">Membrane</location>
        <topology evidence="1">Multi-pass membrane protein</topology>
    </subcellularLocation>
</comment>